<dbReference type="SUPFAM" id="SSF53756">
    <property type="entry name" value="UDP-Glycosyltransferase/glycogen phosphorylase"/>
    <property type="match status" value="1"/>
</dbReference>
<dbReference type="GO" id="GO:0009103">
    <property type="term" value="P:lipopolysaccharide biosynthetic process"/>
    <property type="evidence" value="ECO:0007669"/>
    <property type="project" value="TreeGrafter"/>
</dbReference>
<dbReference type="Proteomes" id="UP000229681">
    <property type="component" value="Unassembled WGS sequence"/>
</dbReference>
<evidence type="ECO:0000256" key="1">
    <source>
        <dbReference type="ARBA" id="ARBA00022679"/>
    </source>
</evidence>
<feature type="domain" description="Glycosyl transferase family 1" evidence="2">
    <location>
        <begin position="4"/>
        <end position="80"/>
    </location>
</feature>
<dbReference type="PANTHER" id="PTHR46401">
    <property type="entry name" value="GLYCOSYLTRANSFERASE WBBK-RELATED"/>
    <property type="match status" value="1"/>
</dbReference>
<organism evidence="3 4">
    <name type="scientific">Candidatus Thermofonsia Clade 1 bacterium</name>
    <dbReference type="NCBI Taxonomy" id="2364210"/>
    <lineage>
        <taxon>Bacteria</taxon>
        <taxon>Bacillati</taxon>
        <taxon>Chloroflexota</taxon>
        <taxon>Candidatus Thermofontia</taxon>
        <taxon>Candidatus Thermofonsia Clade 1</taxon>
    </lineage>
</organism>
<dbReference type="Gene3D" id="3.40.50.2000">
    <property type="entry name" value="Glycogen Phosphorylase B"/>
    <property type="match status" value="1"/>
</dbReference>
<protein>
    <submittedName>
        <fullName evidence="3">Glycosyltransferase family 1 protein</fullName>
    </submittedName>
</protein>
<evidence type="ECO:0000313" key="3">
    <source>
        <dbReference type="EMBL" id="PJF32981.1"/>
    </source>
</evidence>
<evidence type="ECO:0000313" key="4">
    <source>
        <dbReference type="Proteomes" id="UP000229681"/>
    </source>
</evidence>
<dbReference type="Pfam" id="PF00534">
    <property type="entry name" value="Glycos_transf_1"/>
    <property type="match status" value="1"/>
</dbReference>
<accession>A0A2M8P606</accession>
<gene>
    <name evidence="3" type="ORF">CUN49_19725</name>
</gene>
<sequence>APIHAQARALGERVVLAGFAAEADLPALYSGALCLVFPSLYEGFGLPVLEGMACGVPVLTSNVSSLPEVAGDAALMVDPHS</sequence>
<dbReference type="PANTHER" id="PTHR46401:SF2">
    <property type="entry name" value="GLYCOSYLTRANSFERASE WBBK-RELATED"/>
    <property type="match status" value="1"/>
</dbReference>
<comment type="caution">
    <text evidence="3">The sequence shown here is derived from an EMBL/GenBank/DDBJ whole genome shotgun (WGS) entry which is preliminary data.</text>
</comment>
<keyword evidence="1 3" id="KW-0808">Transferase</keyword>
<proteinExistence type="predicted"/>
<reference evidence="3 4" key="1">
    <citation type="submission" date="2017-11" db="EMBL/GenBank/DDBJ databases">
        <title>Evolution of Phototrophy in the Chloroflexi Phylum Driven by Horizontal Gene Transfer.</title>
        <authorList>
            <person name="Ward L.M."/>
            <person name="Hemp J."/>
            <person name="Shih P.M."/>
            <person name="Mcglynn S.E."/>
            <person name="Fischer W."/>
        </authorList>
    </citation>
    <scope>NUCLEOTIDE SEQUENCE [LARGE SCALE GENOMIC DNA]</scope>
    <source>
        <strain evidence="3">JP3_13</strain>
    </source>
</reference>
<evidence type="ECO:0000259" key="2">
    <source>
        <dbReference type="Pfam" id="PF00534"/>
    </source>
</evidence>
<dbReference type="InterPro" id="IPR001296">
    <property type="entry name" value="Glyco_trans_1"/>
</dbReference>
<dbReference type="AlphaFoldDB" id="A0A2M8P606"/>
<name>A0A2M8P606_9CHLR</name>
<dbReference type="EMBL" id="PGTM01001196">
    <property type="protein sequence ID" value="PJF32981.1"/>
    <property type="molecule type" value="Genomic_DNA"/>
</dbReference>
<feature type="non-terminal residue" evidence="3">
    <location>
        <position position="1"/>
    </location>
</feature>
<feature type="non-terminal residue" evidence="3">
    <location>
        <position position="81"/>
    </location>
</feature>
<dbReference type="GO" id="GO:0016757">
    <property type="term" value="F:glycosyltransferase activity"/>
    <property type="evidence" value="ECO:0007669"/>
    <property type="project" value="InterPro"/>
</dbReference>